<comment type="similarity">
    <text evidence="1 2">Belongs to the glycosyl hydrolase 1 family.</text>
</comment>
<evidence type="ECO:0000256" key="3">
    <source>
        <dbReference type="SAM" id="MobiDB-lite"/>
    </source>
</evidence>
<dbReference type="InterPro" id="IPR001360">
    <property type="entry name" value="Glyco_hydro_1"/>
</dbReference>
<dbReference type="Pfam" id="PF00232">
    <property type="entry name" value="Glyco_hydro_1"/>
    <property type="match status" value="1"/>
</dbReference>
<feature type="region of interest" description="Disordered" evidence="3">
    <location>
        <begin position="226"/>
        <end position="245"/>
    </location>
</feature>
<proteinExistence type="inferred from homology"/>
<dbReference type="PANTHER" id="PTHR10353">
    <property type="entry name" value="GLYCOSYL HYDROLASE"/>
    <property type="match status" value="1"/>
</dbReference>
<evidence type="ECO:0000313" key="4">
    <source>
        <dbReference type="EMBL" id="KAL2336750.1"/>
    </source>
</evidence>
<name>A0ABD1MLR1_9FABA</name>
<evidence type="ECO:0000313" key="5">
    <source>
        <dbReference type="Proteomes" id="UP001603857"/>
    </source>
</evidence>
<dbReference type="PRINTS" id="PR00131">
    <property type="entry name" value="GLHYDRLASE1"/>
</dbReference>
<evidence type="ECO:0000256" key="1">
    <source>
        <dbReference type="ARBA" id="ARBA00010838"/>
    </source>
</evidence>
<dbReference type="AlphaFoldDB" id="A0ABD1MLR1"/>
<dbReference type="Proteomes" id="UP001603857">
    <property type="component" value="Unassembled WGS sequence"/>
</dbReference>
<protein>
    <recommendedName>
        <fullName evidence="6">Beta-glucosidase</fullName>
    </recommendedName>
</protein>
<dbReference type="PANTHER" id="PTHR10353:SF154">
    <property type="entry name" value="BETA-GLUCOSIDASE 9-RELATED"/>
    <property type="match status" value="1"/>
</dbReference>
<reference evidence="4 5" key="1">
    <citation type="submission" date="2024-08" db="EMBL/GenBank/DDBJ databases">
        <title>Insights into the chromosomal genome structure of Flemingia macrophylla.</title>
        <authorList>
            <person name="Ding Y."/>
            <person name="Zhao Y."/>
            <person name="Bi W."/>
            <person name="Wu M."/>
            <person name="Zhao G."/>
            <person name="Gong Y."/>
            <person name="Li W."/>
            <person name="Zhang P."/>
        </authorList>
    </citation>
    <scope>NUCLEOTIDE SEQUENCE [LARGE SCALE GENOMIC DNA]</scope>
    <source>
        <strain evidence="4">DYQJB</strain>
        <tissue evidence="4">Leaf</tissue>
    </source>
</reference>
<evidence type="ECO:0000256" key="2">
    <source>
        <dbReference type="RuleBase" id="RU003690"/>
    </source>
</evidence>
<dbReference type="SUPFAM" id="SSF51445">
    <property type="entry name" value="(Trans)glycosidases"/>
    <property type="match status" value="1"/>
</dbReference>
<dbReference type="InterPro" id="IPR017853">
    <property type="entry name" value="GH"/>
</dbReference>
<organism evidence="4 5">
    <name type="scientific">Flemingia macrophylla</name>
    <dbReference type="NCBI Taxonomy" id="520843"/>
    <lineage>
        <taxon>Eukaryota</taxon>
        <taxon>Viridiplantae</taxon>
        <taxon>Streptophyta</taxon>
        <taxon>Embryophyta</taxon>
        <taxon>Tracheophyta</taxon>
        <taxon>Spermatophyta</taxon>
        <taxon>Magnoliopsida</taxon>
        <taxon>eudicotyledons</taxon>
        <taxon>Gunneridae</taxon>
        <taxon>Pentapetalae</taxon>
        <taxon>rosids</taxon>
        <taxon>fabids</taxon>
        <taxon>Fabales</taxon>
        <taxon>Fabaceae</taxon>
        <taxon>Papilionoideae</taxon>
        <taxon>50 kb inversion clade</taxon>
        <taxon>NPAAA clade</taxon>
        <taxon>indigoferoid/millettioid clade</taxon>
        <taxon>Phaseoleae</taxon>
        <taxon>Flemingia</taxon>
    </lineage>
</organism>
<gene>
    <name evidence="4" type="ORF">Fmac_011196</name>
</gene>
<evidence type="ECO:0008006" key="6">
    <source>
        <dbReference type="Google" id="ProtNLM"/>
    </source>
</evidence>
<sequence length="245" mass="27696">MKTIVPSKLKPQVEGSTMEGGRGQSVWDVIVERDNGRTIKDADKYFSKIEHYKRYKATQGGEIGLVKTIENYLPYSYSQEDVNAAKRLMDFFTGWILDPVIYGDYPNSMKELVKDRLPVFTEKEKTLVQGSTDFIGINYYRSFFARNEPNISAIVGLDNFDALATREGISSGVIKNPLKDKHRIYYIAAHLNNTKYAIETNGVTSDQGTRQIEIRINSKIKQATDERSLLSTTQESSDEALKAEG</sequence>
<keyword evidence="5" id="KW-1185">Reference proteome</keyword>
<dbReference type="Gene3D" id="3.20.20.80">
    <property type="entry name" value="Glycosidases"/>
    <property type="match status" value="1"/>
</dbReference>
<dbReference type="EMBL" id="JBGMDY010000004">
    <property type="protein sequence ID" value="KAL2336750.1"/>
    <property type="molecule type" value="Genomic_DNA"/>
</dbReference>
<accession>A0ABD1MLR1</accession>
<comment type="caution">
    <text evidence="4">The sequence shown here is derived from an EMBL/GenBank/DDBJ whole genome shotgun (WGS) entry which is preliminary data.</text>
</comment>